<gene>
    <name evidence="1" type="ORF">MgSA37_01130</name>
</gene>
<reference evidence="1 2" key="1">
    <citation type="submission" date="2015-12" db="EMBL/GenBank/DDBJ databases">
        <title>Genome sequence of Mucilaginibacter gotjawali.</title>
        <authorList>
            <person name="Lee J.S."/>
            <person name="Lee K.C."/>
            <person name="Kim K.K."/>
            <person name="Lee B.W."/>
        </authorList>
    </citation>
    <scope>NUCLEOTIDE SEQUENCE [LARGE SCALE GENOMIC DNA]</scope>
    <source>
        <strain evidence="1 2">SA3-7</strain>
    </source>
</reference>
<dbReference type="EMBL" id="AP017313">
    <property type="protein sequence ID" value="BAU52963.1"/>
    <property type="molecule type" value="Genomic_DNA"/>
</dbReference>
<organism evidence="1 2">
    <name type="scientific">Mucilaginibacter gotjawali</name>
    <dbReference type="NCBI Taxonomy" id="1550579"/>
    <lineage>
        <taxon>Bacteria</taxon>
        <taxon>Pseudomonadati</taxon>
        <taxon>Bacteroidota</taxon>
        <taxon>Sphingobacteriia</taxon>
        <taxon>Sphingobacteriales</taxon>
        <taxon>Sphingobacteriaceae</taxon>
        <taxon>Mucilaginibacter</taxon>
    </lineage>
</organism>
<sequence length="73" mass="7354">MQTSSLFSLDLKDLGKGLLVAIGGAVIGAIETSIKAGSLTINWPSIGSVALAAGLAYLGKNFFTPAKTVTSAQ</sequence>
<keyword evidence="2" id="KW-1185">Reference proteome</keyword>
<dbReference type="OrthoDB" id="799682at2"/>
<name>A0A110B1H9_9SPHI</name>
<evidence type="ECO:0000313" key="1">
    <source>
        <dbReference type="EMBL" id="BAU52963.1"/>
    </source>
</evidence>
<proteinExistence type="predicted"/>
<dbReference type="Proteomes" id="UP000218263">
    <property type="component" value="Chromosome"/>
</dbReference>
<dbReference type="KEGG" id="mgot:MgSA37_01130"/>
<accession>A0A110B1H9</accession>
<dbReference type="AlphaFoldDB" id="A0A110B1H9"/>
<evidence type="ECO:0000313" key="2">
    <source>
        <dbReference type="Proteomes" id="UP000218263"/>
    </source>
</evidence>
<protein>
    <submittedName>
        <fullName evidence="1">Uncharacterized protein</fullName>
    </submittedName>
</protein>
<dbReference type="RefSeq" id="WP_096350222.1">
    <property type="nucleotide sequence ID" value="NZ_AP017313.1"/>
</dbReference>